<dbReference type="InterPro" id="IPR005829">
    <property type="entry name" value="Sugar_transporter_CS"/>
</dbReference>
<keyword evidence="3" id="KW-1003">Cell membrane</keyword>
<feature type="domain" description="Major facilitator superfamily (MFS) profile" evidence="10">
    <location>
        <begin position="14"/>
        <end position="441"/>
    </location>
</feature>
<evidence type="ECO:0000256" key="6">
    <source>
        <dbReference type="ARBA" id="ARBA00022989"/>
    </source>
</evidence>
<sequence>MSNTEKLTKKAIAVQIIAALGASIGGIPNGMLTGWTAPVIPKLQLPNSPIPITETDVVWLESIIWIGCIVGLPLTIFLLNRFGSKVSTLIAAVQNLIAWILIGCATSVEFLYVSQFISGIANNNAFVSTPIYISEIADKRIRGFLGTFTYTTLLTGVIVVYAVAPFVSLTALSLVAELFLVVQLVIFPFMPNSPYYLLVKGKTETARKALKYLRATEDVEQELDEIAVAVERQQSERGRLIDLFVIKSNRKAIIIMTMLNFTQNFSGISVTIMNIHSILEDAVTLSTNTAAILFSLLMLLASLCTSAVIDKVGRKMILGCSSFLTGICLFVIAIYFTLKHSGADVKPYNWILLVSIMMYAISFKFGIGLVPIVMTGEIFSTNIKALGVTLADAMYVLFGLASINLYQFLKQNYGIYVPFYIFGCCCFGAGFFTVFYIPETKGKTLEEIQLLLKSQKQQFSYGLLHSDNAVTDNGGPNEDTR</sequence>
<dbReference type="FunFam" id="1.20.1250.20:FF:000218">
    <property type="entry name" value="facilitated trehalose transporter Tret1"/>
    <property type="match status" value="1"/>
</dbReference>
<evidence type="ECO:0000256" key="7">
    <source>
        <dbReference type="ARBA" id="ARBA00023136"/>
    </source>
</evidence>
<keyword evidence="5 9" id="KW-0812">Transmembrane</keyword>
<feature type="transmembrane region" description="Helical" evidence="9">
    <location>
        <begin position="253"/>
        <end position="278"/>
    </location>
</feature>
<dbReference type="Gene3D" id="1.20.1250.20">
    <property type="entry name" value="MFS general substrate transporter like domains"/>
    <property type="match status" value="1"/>
</dbReference>
<dbReference type="GO" id="GO:0005886">
    <property type="term" value="C:plasma membrane"/>
    <property type="evidence" value="ECO:0007669"/>
    <property type="project" value="UniProtKB-SubCell"/>
</dbReference>
<comment type="caution">
    <text evidence="11">The sequence shown here is derived from an EMBL/GenBank/DDBJ whole genome shotgun (WGS) entry which is preliminary data.</text>
</comment>
<dbReference type="EMBL" id="JARPUR010000005">
    <property type="protein sequence ID" value="KAK4876104.1"/>
    <property type="molecule type" value="Genomic_DNA"/>
</dbReference>
<feature type="transmembrane region" description="Helical" evidence="9">
    <location>
        <begin position="12"/>
        <end position="37"/>
    </location>
</feature>
<dbReference type="InterPro" id="IPR050549">
    <property type="entry name" value="MFS_Trehalose_Transporter"/>
</dbReference>
<evidence type="ECO:0000256" key="5">
    <source>
        <dbReference type="ARBA" id="ARBA00022692"/>
    </source>
</evidence>
<name>A0AAN7SF83_9COLE</name>
<dbReference type="GO" id="GO:0022857">
    <property type="term" value="F:transmembrane transporter activity"/>
    <property type="evidence" value="ECO:0007669"/>
    <property type="project" value="InterPro"/>
</dbReference>
<keyword evidence="12" id="KW-1185">Reference proteome</keyword>
<proteinExistence type="predicted"/>
<evidence type="ECO:0000259" key="10">
    <source>
        <dbReference type="PROSITE" id="PS50850"/>
    </source>
</evidence>
<dbReference type="PROSITE" id="PS00216">
    <property type="entry name" value="SUGAR_TRANSPORT_1"/>
    <property type="match status" value="1"/>
</dbReference>
<feature type="transmembrane region" description="Helical" evidence="9">
    <location>
        <begin position="145"/>
        <end position="164"/>
    </location>
</feature>
<feature type="transmembrane region" description="Helical" evidence="9">
    <location>
        <begin position="316"/>
        <end position="338"/>
    </location>
</feature>
<evidence type="ECO:0000256" key="8">
    <source>
        <dbReference type="ARBA" id="ARBA00023180"/>
    </source>
</evidence>
<keyword evidence="4" id="KW-0762">Sugar transport</keyword>
<dbReference type="PANTHER" id="PTHR48021:SF46">
    <property type="entry name" value="MAJOR FACILITATOR SUPERFAMILY (MFS) PROFILE DOMAIN-CONTAINING PROTEIN"/>
    <property type="match status" value="1"/>
</dbReference>
<evidence type="ECO:0000256" key="3">
    <source>
        <dbReference type="ARBA" id="ARBA00022475"/>
    </source>
</evidence>
<keyword evidence="2" id="KW-0813">Transport</keyword>
<dbReference type="PANTHER" id="PTHR48021">
    <property type="match status" value="1"/>
</dbReference>
<reference evidence="12" key="1">
    <citation type="submission" date="2023-01" db="EMBL/GenBank/DDBJ databases">
        <title>Key to firefly adult light organ development and bioluminescence: homeobox transcription factors regulate luciferase expression and transportation to peroxisome.</title>
        <authorList>
            <person name="Fu X."/>
        </authorList>
    </citation>
    <scope>NUCLEOTIDE SEQUENCE [LARGE SCALE GENOMIC DNA]</scope>
</reference>
<dbReference type="Proteomes" id="UP001353858">
    <property type="component" value="Unassembled WGS sequence"/>
</dbReference>
<gene>
    <name evidence="11" type="ORF">RN001_012526</name>
</gene>
<feature type="transmembrane region" description="Helical" evidence="9">
    <location>
        <begin position="350"/>
        <end position="373"/>
    </location>
</feature>
<evidence type="ECO:0000313" key="12">
    <source>
        <dbReference type="Proteomes" id="UP001353858"/>
    </source>
</evidence>
<feature type="transmembrane region" description="Helical" evidence="9">
    <location>
        <begin position="385"/>
        <end position="409"/>
    </location>
</feature>
<evidence type="ECO:0000256" key="1">
    <source>
        <dbReference type="ARBA" id="ARBA00004651"/>
    </source>
</evidence>
<evidence type="ECO:0000256" key="2">
    <source>
        <dbReference type="ARBA" id="ARBA00022448"/>
    </source>
</evidence>
<protein>
    <recommendedName>
        <fullName evidence="10">Major facilitator superfamily (MFS) profile domain-containing protein</fullName>
    </recommendedName>
</protein>
<dbReference type="Pfam" id="PF00083">
    <property type="entry name" value="Sugar_tr"/>
    <property type="match status" value="1"/>
</dbReference>
<evidence type="ECO:0000256" key="4">
    <source>
        <dbReference type="ARBA" id="ARBA00022597"/>
    </source>
</evidence>
<feature type="transmembrane region" description="Helical" evidence="9">
    <location>
        <begin position="170"/>
        <end position="190"/>
    </location>
</feature>
<feature type="transmembrane region" description="Helical" evidence="9">
    <location>
        <begin position="290"/>
        <end position="309"/>
    </location>
</feature>
<dbReference type="InterPro" id="IPR005828">
    <property type="entry name" value="MFS_sugar_transport-like"/>
</dbReference>
<dbReference type="InterPro" id="IPR003663">
    <property type="entry name" value="Sugar/inositol_transpt"/>
</dbReference>
<evidence type="ECO:0000256" key="9">
    <source>
        <dbReference type="SAM" id="Phobius"/>
    </source>
</evidence>
<dbReference type="InterPro" id="IPR020846">
    <property type="entry name" value="MFS_dom"/>
</dbReference>
<dbReference type="AlphaFoldDB" id="A0AAN7SF83"/>
<dbReference type="SUPFAM" id="SSF103473">
    <property type="entry name" value="MFS general substrate transporter"/>
    <property type="match status" value="1"/>
</dbReference>
<evidence type="ECO:0000313" key="11">
    <source>
        <dbReference type="EMBL" id="KAK4876104.1"/>
    </source>
</evidence>
<feature type="transmembrane region" description="Helical" evidence="9">
    <location>
        <begin position="57"/>
        <end position="79"/>
    </location>
</feature>
<accession>A0AAN7SF83</accession>
<feature type="transmembrane region" description="Helical" evidence="9">
    <location>
        <begin position="415"/>
        <end position="437"/>
    </location>
</feature>
<dbReference type="PRINTS" id="PR00171">
    <property type="entry name" value="SUGRTRNSPORT"/>
</dbReference>
<keyword evidence="8" id="KW-0325">Glycoprotein</keyword>
<comment type="subcellular location">
    <subcellularLocation>
        <location evidence="1">Cell membrane</location>
        <topology evidence="1">Multi-pass membrane protein</topology>
    </subcellularLocation>
</comment>
<dbReference type="PROSITE" id="PS50850">
    <property type="entry name" value="MFS"/>
    <property type="match status" value="1"/>
</dbReference>
<keyword evidence="6 9" id="KW-1133">Transmembrane helix</keyword>
<feature type="transmembrane region" description="Helical" evidence="9">
    <location>
        <begin position="86"/>
        <end position="108"/>
    </location>
</feature>
<organism evidence="11 12">
    <name type="scientific">Aquatica leii</name>
    <dbReference type="NCBI Taxonomy" id="1421715"/>
    <lineage>
        <taxon>Eukaryota</taxon>
        <taxon>Metazoa</taxon>
        <taxon>Ecdysozoa</taxon>
        <taxon>Arthropoda</taxon>
        <taxon>Hexapoda</taxon>
        <taxon>Insecta</taxon>
        <taxon>Pterygota</taxon>
        <taxon>Neoptera</taxon>
        <taxon>Endopterygota</taxon>
        <taxon>Coleoptera</taxon>
        <taxon>Polyphaga</taxon>
        <taxon>Elateriformia</taxon>
        <taxon>Elateroidea</taxon>
        <taxon>Lampyridae</taxon>
        <taxon>Luciolinae</taxon>
        <taxon>Aquatica</taxon>
    </lineage>
</organism>
<dbReference type="InterPro" id="IPR036259">
    <property type="entry name" value="MFS_trans_sf"/>
</dbReference>
<keyword evidence="7 9" id="KW-0472">Membrane</keyword>
<feature type="transmembrane region" description="Helical" evidence="9">
    <location>
        <begin position="114"/>
        <end position="133"/>
    </location>
</feature>